<sequence>MIKWLFFLLIAISCFEESKSSTFEAILIASRYTRGVKWLPFKIIVQIYKWNKKVAKQKDSKRKVPLRIVETRETQKQTFSTVKFYNNRTYNFVDFKLQNGTLRMFIKIQKDIEDDTNKVYIYKCLYIPE</sequence>
<accession>A0A9P6GX08</accession>
<feature type="chain" id="PRO_5040126013" evidence="1">
    <location>
        <begin position="21"/>
        <end position="129"/>
    </location>
</feature>
<dbReference type="EMBL" id="SBJO01000335">
    <property type="protein sequence ID" value="KAF9761444.1"/>
    <property type="molecule type" value="Genomic_DNA"/>
</dbReference>
<gene>
    <name evidence="2" type="ORF">NGRA_2644</name>
</gene>
<name>A0A9P6GX08_9MICR</name>
<comment type="caution">
    <text evidence="2">The sequence shown here is derived from an EMBL/GenBank/DDBJ whole genome shotgun (WGS) entry which is preliminary data.</text>
</comment>
<protein>
    <submittedName>
        <fullName evidence="2">Uncharacterized protein</fullName>
    </submittedName>
</protein>
<reference evidence="2 3" key="1">
    <citation type="journal article" date="2020" name="Genome Biol. Evol.">
        <title>Comparative genomics of strictly vertically transmitted, feminizing microsporidia endosymbionts of amphipod crustaceans.</title>
        <authorList>
            <person name="Cormier A."/>
            <person name="Chebbi M.A."/>
            <person name="Giraud I."/>
            <person name="Wattier R."/>
            <person name="Teixeira M."/>
            <person name="Gilbert C."/>
            <person name="Rigaud T."/>
            <person name="Cordaux R."/>
        </authorList>
    </citation>
    <scope>NUCLEOTIDE SEQUENCE [LARGE SCALE GENOMIC DNA]</scope>
    <source>
        <strain evidence="2 3">Ou3-Ou53</strain>
    </source>
</reference>
<evidence type="ECO:0000313" key="2">
    <source>
        <dbReference type="EMBL" id="KAF9761444.1"/>
    </source>
</evidence>
<dbReference type="Proteomes" id="UP000740883">
    <property type="component" value="Unassembled WGS sequence"/>
</dbReference>
<feature type="signal peptide" evidence="1">
    <location>
        <begin position="1"/>
        <end position="20"/>
    </location>
</feature>
<keyword evidence="3" id="KW-1185">Reference proteome</keyword>
<evidence type="ECO:0000256" key="1">
    <source>
        <dbReference type="SAM" id="SignalP"/>
    </source>
</evidence>
<keyword evidence="1" id="KW-0732">Signal</keyword>
<proteinExistence type="predicted"/>
<organism evidence="2 3">
    <name type="scientific">Nosema granulosis</name>
    <dbReference type="NCBI Taxonomy" id="83296"/>
    <lineage>
        <taxon>Eukaryota</taxon>
        <taxon>Fungi</taxon>
        <taxon>Fungi incertae sedis</taxon>
        <taxon>Microsporidia</taxon>
        <taxon>Nosematidae</taxon>
        <taxon>Nosema</taxon>
    </lineage>
</organism>
<dbReference type="AlphaFoldDB" id="A0A9P6GX08"/>
<evidence type="ECO:0000313" key="3">
    <source>
        <dbReference type="Proteomes" id="UP000740883"/>
    </source>
</evidence>